<organism evidence="2 3">
    <name type="scientific">Penicilliopsis zonata CBS 506.65</name>
    <dbReference type="NCBI Taxonomy" id="1073090"/>
    <lineage>
        <taxon>Eukaryota</taxon>
        <taxon>Fungi</taxon>
        <taxon>Dikarya</taxon>
        <taxon>Ascomycota</taxon>
        <taxon>Pezizomycotina</taxon>
        <taxon>Eurotiomycetes</taxon>
        <taxon>Eurotiomycetidae</taxon>
        <taxon>Eurotiales</taxon>
        <taxon>Aspergillaceae</taxon>
        <taxon>Penicilliopsis</taxon>
    </lineage>
</organism>
<accession>A0A1L9SNG1</accession>
<gene>
    <name evidence="2" type="ORF">ASPZODRAFT_130672</name>
</gene>
<dbReference type="GeneID" id="34609026"/>
<dbReference type="EMBL" id="KV878339">
    <property type="protein sequence ID" value="OJJ48594.1"/>
    <property type="molecule type" value="Genomic_DNA"/>
</dbReference>
<feature type="region of interest" description="Disordered" evidence="1">
    <location>
        <begin position="1"/>
        <end position="41"/>
    </location>
</feature>
<evidence type="ECO:0000313" key="3">
    <source>
        <dbReference type="Proteomes" id="UP000184188"/>
    </source>
</evidence>
<dbReference type="AlphaFoldDB" id="A0A1L9SNG1"/>
<sequence>MQHENEEAASPSSLIRSGPAHAIGSSSPPLGGSTIFTEEEAQELRTPPEWIFLRHPVAFRACKLAVSC</sequence>
<name>A0A1L9SNG1_9EURO</name>
<evidence type="ECO:0000256" key="1">
    <source>
        <dbReference type="SAM" id="MobiDB-lite"/>
    </source>
</evidence>
<dbReference type="VEuPathDB" id="FungiDB:ASPZODRAFT_130672"/>
<keyword evidence="3" id="KW-1185">Reference proteome</keyword>
<protein>
    <submittedName>
        <fullName evidence="2">Uncharacterized protein</fullName>
    </submittedName>
</protein>
<dbReference type="RefSeq" id="XP_022583104.1">
    <property type="nucleotide sequence ID" value="XM_022722561.1"/>
</dbReference>
<proteinExistence type="predicted"/>
<evidence type="ECO:0000313" key="2">
    <source>
        <dbReference type="EMBL" id="OJJ48594.1"/>
    </source>
</evidence>
<dbReference type="Proteomes" id="UP000184188">
    <property type="component" value="Unassembled WGS sequence"/>
</dbReference>
<reference evidence="3" key="1">
    <citation type="journal article" date="2017" name="Genome Biol.">
        <title>Comparative genomics reveals high biological diversity and specific adaptations in the industrially and medically important fungal genus Aspergillus.</title>
        <authorList>
            <person name="de Vries R.P."/>
            <person name="Riley R."/>
            <person name="Wiebenga A."/>
            <person name="Aguilar-Osorio G."/>
            <person name="Amillis S."/>
            <person name="Uchima C.A."/>
            <person name="Anderluh G."/>
            <person name="Asadollahi M."/>
            <person name="Askin M."/>
            <person name="Barry K."/>
            <person name="Battaglia E."/>
            <person name="Bayram O."/>
            <person name="Benocci T."/>
            <person name="Braus-Stromeyer S.A."/>
            <person name="Caldana C."/>
            <person name="Canovas D."/>
            <person name="Cerqueira G.C."/>
            <person name="Chen F."/>
            <person name="Chen W."/>
            <person name="Choi C."/>
            <person name="Clum A."/>
            <person name="Dos Santos R.A."/>
            <person name="Damasio A.R."/>
            <person name="Diallinas G."/>
            <person name="Emri T."/>
            <person name="Fekete E."/>
            <person name="Flipphi M."/>
            <person name="Freyberg S."/>
            <person name="Gallo A."/>
            <person name="Gournas C."/>
            <person name="Habgood R."/>
            <person name="Hainaut M."/>
            <person name="Harispe M.L."/>
            <person name="Henrissat B."/>
            <person name="Hilden K.S."/>
            <person name="Hope R."/>
            <person name="Hossain A."/>
            <person name="Karabika E."/>
            <person name="Karaffa L."/>
            <person name="Karanyi Z."/>
            <person name="Krasevec N."/>
            <person name="Kuo A."/>
            <person name="Kusch H."/>
            <person name="LaButti K."/>
            <person name="Lagendijk E.L."/>
            <person name="Lapidus A."/>
            <person name="Levasseur A."/>
            <person name="Lindquist E."/>
            <person name="Lipzen A."/>
            <person name="Logrieco A.F."/>
            <person name="MacCabe A."/>
            <person name="Maekelae M.R."/>
            <person name="Malavazi I."/>
            <person name="Melin P."/>
            <person name="Meyer V."/>
            <person name="Mielnichuk N."/>
            <person name="Miskei M."/>
            <person name="Molnar A.P."/>
            <person name="Mule G."/>
            <person name="Ngan C.Y."/>
            <person name="Orejas M."/>
            <person name="Orosz E."/>
            <person name="Ouedraogo J.P."/>
            <person name="Overkamp K.M."/>
            <person name="Park H.-S."/>
            <person name="Perrone G."/>
            <person name="Piumi F."/>
            <person name="Punt P.J."/>
            <person name="Ram A.F."/>
            <person name="Ramon A."/>
            <person name="Rauscher S."/>
            <person name="Record E."/>
            <person name="Riano-Pachon D.M."/>
            <person name="Robert V."/>
            <person name="Roehrig J."/>
            <person name="Ruller R."/>
            <person name="Salamov A."/>
            <person name="Salih N.S."/>
            <person name="Samson R.A."/>
            <person name="Sandor E."/>
            <person name="Sanguinetti M."/>
            <person name="Schuetze T."/>
            <person name="Sepcic K."/>
            <person name="Shelest E."/>
            <person name="Sherlock G."/>
            <person name="Sophianopoulou V."/>
            <person name="Squina F.M."/>
            <person name="Sun H."/>
            <person name="Susca A."/>
            <person name="Todd R.B."/>
            <person name="Tsang A."/>
            <person name="Unkles S.E."/>
            <person name="van de Wiele N."/>
            <person name="van Rossen-Uffink D."/>
            <person name="Oliveira J.V."/>
            <person name="Vesth T.C."/>
            <person name="Visser J."/>
            <person name="Yu J.-H."/>
            <person name="Zhou M."/>
            <person name="Andersen M.R."/>
            <person name="Archer D.B."/>
            <person name="Baker S.E."/>
            <person name="Benoit I."/>
            <person name="Brakhage A.A."/>
            <person name="Braus G.H."/>
            <person name="Fischer R."/>
            <person name="Frisvad J.C."/>
            <person name="Goldman G.H."/>
            <person name="Houbraken J."/>
            <person name="Oakley B."/>
            <person name="Pocsi I."/>
            <person name="Scazzocchio C."/>
            <person name="Seiboth B."/>
            <person name="vanKuyk P.A."/>
            <person name="Wortman J."/>
            <person name="Dyer P.S."/>
            <person name="Grigoriev I.V."/>
        </authorList>
    </citation>
    <scope>NUCLEOTIDE SEQUENCE [LARGE SCALE GENOMIC DNA]</scope>
    <source>
        <strain evidence="3">CBS 506.65</strain>
    </source>
</reference>